<name>A0AAD9NEQ2_9ANNE</name>
<feature type="compositionally biased region" description="Polar residues" evidence="1">
    <location>
        <begin position="1"/>
        <end position="16"/>
    </location>
</feature>
<feature type="region of interest" description="Disordered" evidence="1">
    <location>
        <begin position="81"/>
        <end position="104"/>
    </location>
</feature>
<accession>A0AAD9NEQ2</accession>
<feature type="compositionally biased region" description="Polar residues" evidence="1">
    <location>
        <begin position="23"/>
        <end position="48"/>
    </location>
</feature>
<keyword evidence="3" id="KW-1185">Reference proteome</keyword>
<feature type="region of interest" description="Disordered" evidence="1">
    <location>
        <begin position="1"/>
        <end position="48"/>
    </location>
</feature>
<comment type="caution">
    <text evidence="2">The sequence shown here is derived from an EMBL/GenBank/DDBJ whole genome shotgun (WGS) entry which is preliminary data.</text>
</comment>
<proteinExistence type="predicted"/>
<sequence length="501" mass="55884">MSPITQDSTDRSQSQVRGHRQESQTSAHTQESQTSAHTQESQTSAHTQDRINTANKENGCQHKHPMFKAAVLSIMTSTMEKRMTERTDQSADDKASGNRDRNMTCPVRSEHRITVCCPDDKNNVIRSTRCSLGYSRKTSPVAETYDHSTRDHNTQIPHTKRRQAFCVQTASQTHSVAYTNIPSSTKRCTQFDLREGVVQTNSGASPGYKTQSITRRRSSLGGNANRVKRRSTLPNLGITSLMGADAGQSTSANETKDGTIKTSLASVVGVVVFRKMYQSRLGLTVRREVEKTKESTSVVSSDIIENDVLEDSLDPEDVPKKPRFGATLSREAQYAILLGYEDAILGELQQQDNNVSTEFRRKIPDQSTLPVGVMSKKTQDGCLQDADDFPERRPDFAAVHTRHVATPGGGRHGGVGSYAAYKKRTLRRPNSSHSPKTTECVQEQLQITEHLEYAMDIVDKLKVIRGDISTSPRRRVRRIEPLKSYDNWTRSLNDHLISAVH</sequence>
<reference evidence="2" key="1">
    <citation type="journal article" date="2023" name="Mol. Biol. Evol.">
        <title>Third-Generation Sequencing Reveals the Adaptive Role of the Epigenome in Three Deep-Sea Polychaetes.</title>
        <authorList>
            <person name="Perez M."/>
            <person name="Aroh O."/>
            <person name="Sun Y."/>
            <person name="Lan Y."/>
            <person name="Juniper S.K."/>
            <person name="Young C.R."/>
            <person name="Angers B."/>
            <person name="Qian P.Y."/>
        </authorList>
    </citation>
    <scope>NUCLEOTIDE SEQUENCE</scope>
    <source>
        <strain evidence="2">P08H-3</strain>
    </source>
</reference>
<evidence type="ECO:0000256" key="1">
    <source>
        <dbReference type="SAM" id="MobiDB-lite"/>
    </source>
</evidence>
<dbReference type="AlphaFoldDB" id="A0AAD9NEQ2"/>
<protein>
    <submittedName>
        <fullName evidence="2">Uncharacterized protein</fullName>
    </submittedName>
</protein>
<gene>
    <name evidence="2" type="ORF">LSH36_63g08029</name>
</gene>
<evidence type="ECO:0000313" key="3">
    <source>
        <dbReference type="Proteomes" id="UP001208570"/>
    </source>
</evidence>
<dbReference type="Proteomes" id="UP001208570">
    <property type="component" value="Unassembled WGS sequence"/>
</dbReference>
<evidence type="ECO:0000313" key="2">
    <source>
        <dbReference type="EMBL" id="KAK2164469.1"/>
    </source>
</evidence>
<dbReference type="EMBL" id="JAODUP010000063">
    <property type="protein sequence ID" value="KAK2164469.1"/>
    <property type="molecule type" value="Genomic_DNA"/>
</dbReference>
<organism evidence="2 3">
    <name type="scientific">Paralvinella palmiformis</name>
    <dbReference type="NCBI Taxonomy" id="53620"/>
    <lineage>
        <taxon>Eukaryota</taxon>
        <taxon>Metazoa</taxon>
        <taxon>Spiralia</taxon>
        <taxon>Lophotrochozoa</taxon>
        <taxon>Annelida</taxon>
        <taxon>Polychaeta</taxon>
        <taxon>Sedentaria</taxon>
        <taxon>Canalipalpata</taxon>
        <taxon>Terebellida</taxon>
        <taxon>Terebelliformia</taxon>
        <taxon>Alvinellidae</taxon>
        <taxon>Paralvinella</taxon>
    </lineage>
</organism>